<dbReference type="InterPro" id="IPR012337">
    <property type="entry name" value="RNaseH-like_sf"/>
</dbReference>
<dbReference type="GO" id="GO:0006139">
    <property type="term" value="P:nucleobase-containing compound metabolic process"/>
    <property type="evidence" value="ECO:0007669"/>
    <property type="project" value="InterPro"/>
</dbReference>
<dbReference type="PROSITE" id="PS50967">
    <property type="entry name" value="HRDC"/>
    <property type="match status" value="1"/>
</dbReference>
<dbReference type="InterPro" id="IPR036397">
    <property type="entry name" value="RNaseH_sf"/>
</dbReference>
<sequence>MTDAPETAAPDAPPRLIATPAGGVPRLTDTRAGLEACAAALAAGTGPVAVDAERASGIRYGQRAMLVQLKREGAGIWLVDPEALDGLAPLQEALAGVEWILHAASQDLPCLAEQGLRPDRLFDTELAARVAGLPRVGLAAVLEELLGVTLAKEHSAADWSVRPLPEAMLAYAALDVELLVPLREALIARLEADGKLAWAEQEFEHVRTAPPPAPKKDPWRGTSGSQTLRRPVQRAVLKRLWEAREDLARHRDVAPGRLIPDRSIVAAAAALPRTVPALRQTSGFHGRAASREAPRWIAAIRAGVEDAERGDAPAAQIRTGDGPPPPRAWKDRDPVADRRLRTAKARVARRAEELGMPTENLLTPDTLRRICWTPPAPITPETVDAFLTERGARPWQVENVGAIVTVALLDPDPADA</sequence>
<protein>
    <submittedName>
        <fullName evidence="3">HRDC domain-containing protein</fullName>
    </submittedName>
</protein>
<dbReference type="InterPro" id="IPR002121">
    <property type="entry name" value="HRDC_dom"/>
</dbReference>
<dbReference type="Pfam" id="PF00570">
    <property type="entry name" value="HRDC"/>
    <property type="match status" value="1"/>
</dbReference>
<dbReference type="CDD" id="cd06142">
    <property type="entry name" value="RNaseD_exo"/>
    <property type="match status" value="1"/>
</dbReference>
<dbReference type="PANTHER" id="PTHR47649">
    <property type="entry name" value="RIBONUCLEASE D"/>
    <property type="match status" value="1"/>
</dbReference>
<dbReference type="Gene3D" id="1.10.150.80">
    <property type="entry name" value="HRDC domain"/>
    <property type="match status" value="2"/>
</dbReference>
<dbReference type="GO" id="GO:0008408">
    <property type="term" value="F:3'-5' exonuclease activity"/>
    <property type="evidence" value="ECO:0007669"/>
    <property type="project" value="InterPro"/>
</dbReference>
<evidence type="ECO:0000256" key="1">
    <source>
        <dbReference type="SAM" id="MobiDB-lite"/>
    </source>
</evidence>
<dbReference type="SUPFAM" id="SSF47819">
    <property type="entry name" value="HRDC-like"/>
    <property type="match status" value="1"/>
</dbReference>
<dbReference type="GO" id="GO:0003676">
    <property type="term" value="F:nucleic acid binding"/>
    <property type="evidence" value="ECO:0007669"/>
    <property type="project" value="InterPro"/>
</dbReference>
<dbReference type="SUPFAM" id="SSF53098">
    <property type="entry name" value="Ribonuclease H-like"/>
    <property type="match status" value="1"/>
</dbReference>
<dbReference type="AlphaFoldDB" id="A0AAP3AF52"/>
<dbReference type="Pfam" id="PF18305">
    <property type="entry name" value="DNA_pol_A_exoN"/>
    <property type="match status" value="1"/>
</dbReference>
<reference evidence="3" key="1">
    <citation type="submission" date="2023-06" db="EMBL/GenBank/DDBJ databases">
        <title>lsaBGC provides a comprehensive framework for evolutionary analysis of biosynthetic gene clusters within focal taxa.</title>
        <authorList>
            <person name="Salamzade R."/>
            <person name="Sandstrom S."/>
            <person name="Kalan L.R."/>
        </authorList>
    </citation>
    <scope>NUCLEOTIDE SEQUENCE</scope>
    <source>
        <strain evidence="3">P3-SID899</strain>
    </source>
</reference>
<evidence type="ECO:0000313" key="4">
    <source>
        <dbReference type="Proteomes" id="UP001205867"/>
    </source>
</evidence>
<dbReference type="Pfam" id="PF01612">
    <property type="entry name" value="DNA_pol_A_exo1"/>
    <property type="match status" value="1"/>
</dbReference>
<name>A0AAP3AF52_MICLU</name>
<dbReference type="GO" id="GO:0000166">
    <property type="term" value="F:nucleotide binding"/>
    <property type="evidence" value="ECO:0007669"/>
    <property type="project" value="InterPro"/>
</dbReference>
<feature type="region of interest" description="Disordered" evidence="1">
    <location>
        <begin position="307"/>
        <end position="332"/>
    </location>
</feature>
<dbReference type="InterPro" id="IPR051086">
    <property type="entry name" value="RNase_D-like"/>
</dbReference>
<dbReference type="PANTHER" id="PTHR47649:SF1">
    <property type="entry name" value="RIBONUCLEASE D"/>
    <property type="match status" value="1"/>
</dbReference>
<dbReference type="Gene3D" id="3.30.420.10">
    <property type="entry name" value="Ribonuclease H-like superfamily/Ribonuclease H"/>
    <property type="match status" value="1"/>
</dbReference>
<dbReference type="SMART" id="SM00341">
    <property type="entry name" value="HRDC"/>
    <property type="match status" value="1"/>
</dbReference>
<dbReference type="Proteomes" id="UP001205867">
    <property type="component" value="Unassembled WGS sequence"/>
</dbReference>
<evidence type="ECO:0000313" key="3">
    <source>
        <dbReference type="EMBL" id="MCV7628019.1"/>
    </source>
</evidence>
<gene>
    <name evidence="3" type="ORF">M3A82_001465</name>
</gene>
<dbReference type="InterPro" id="IPR044876">
    <property type="entry name" value="HRDC_dom_sf"/>
</dbReference>
<dbReference type="InterPro" id="IPR002562">
    <property type="entry name" value="3'-5'_exonuclease_dom"/>
</dbReference>
<dbReference type="InterPro" id="IPR010997">
    <property type="entry name" value="HRDC-like_sf"/>
</dbReference>
<dbReference type="EMBL" id="JALXKZ020000001">
    <property type="protein sequence ID" value="MCV7628019.1"/>
    <property type="molecule type" value="Genomic_DNA"/>
</dbReference>
<feature type="domain" description="HRDC" evidence="2">
    <location>
        <begin position="230"/>
        <end position="310"/>
    </location>
</feature>
<accession>A0AAP3AF52</accession>
<evidence type="ECO:0000259" key="2">
    <source>
        <dbReference type="PROSITE" id="PS50967"/>
    </source>
</evidence>
<comment type="caution">
    <text evidence="3">The sequence shown here is derived from an EMBL/GenBank/DDBJ whole genome shotgun (WGS) entry which is preliminary data.</text>
</comment>
<feature type="region of interest" description="Disordered" evidence="1">
    <location>
        <begin position="206"/>
        <end position="228"/>
    </location>
</feature>
<dbReference type="SMART" id="SM00474">
    <property type="entry name" value="35EXOc"/>
    <property type="match status" value="1"/>
</dbReference>
<organism evidence="3 4">
    <name type="scientific">Micrococcus luteus</name>
    <name type="common">Micrococcus lysodeikticus</name>
    <dbReference type="NCBI Taxonomy" id="1270"/>
    <lineage>
        <taxon>Bacteria</taxon>
        <taxon>Bacillati</taxon>
        <taxon>Actinomycetota</taxon>
        <taxon>Actinomycetes</taxon>
        <taxon>Micrococcales</taxon>
        <taxon>Micrococcaceae</taxon>
        <taxon>Micrococcus</taxon>
    </lineage>
</organism>
<proteinExistence type="predicted"/>
<dbReference type="InterPro" id="IPR041605">
    <property type="entry name" value="Exo_C"/>
</dbReference>